<dbReference type="EMBL" id="JAFFRZ010000001">
    <property type="protein sequence ID" value="MDH4622149.1"/>
    <property type="molecule type" value="Genomic_DNA"/>
</dbReference>
<keyword evidence="1" id="KW-0472">Membrane</keyword>
<keyword evidence="1" id="KW-0812">Transmembrane</keyword>
<keyword evidence="1" id="KW-1133">Transmembrane helix</keyword>
<dbReference type="RefSeq" id="WP_057456637.1">
    <property type="nucleotide sequence ID" value="NZ_JAFFRY010000111.1"/>
</dbReference>
<reference evidence="2" key="1">
    <citation type="submission" date="2021-02" db="EMBL/GenBank/DDBJ databases">
        <title>Genome analysis of blister spot of apple pathogen from New York area.</title>
        <authorList>
            <person name="Kandel P."/>
            <person name="Hockett K.L."/>
            <person name="Santander R."/>
            <person name="Acimovic S."/>
        </authorList>
    </citation>
    <scope>NUCLEOTIDE SEQUENCE</scope>
    <source>
        <strain evidence="2">PSP1</strain>
    </source>
</reference>
<gene>
    <name evidence="2" type="ORF">JW322_10275</name>
</gene>
<sequence length="187" mass="21512">MDGFLEYLTNHAPTLSLLMSFSALCISVFNGRIQKASYQLTRTTHRSGTNDLHVVSSEQLKDSVLVKLVYFNPGSIATVIQSLAVYEVPKPVWWLPRRFHIAQKSRIEKAKWWPAGDGDEKNIKLFADNFEYLIVNNSRVIFVRLPGMINRLDHAFELKTNHGSLVTTDSLDFIEREFSFDSKRRFS</sequence>
<name>A0A3M6DGR9_PSESX</name>
<evidence type="ECO:0000256" key="1">
    <source>
        <dbReference type="SAM" id="Phobius"/>
    </source>
</evidence>
<comment type="caution">
    <text evidence="2">The sequence shown here is derived from an EMBL/GenBank/DDBJ whole genome shotgun (WGS) entry which is preliminary data.</text>
</comment>
<organism evidence="2 3">
    <name type="scientific">Pseudomonas syringae pv. papulans</name>
    <dbReference type="NCBI Taxonomy" id="83963"/>
    <lineage>
        <taxon>Bacteria</taxon>
        <taxon>Pseudomonadati</taxon>
        <taxon>Pseudomonadota</taxon>
        <taxon>Gammaproteobacteria</taxon>
        <taxon>Pseudomonadales</taxon>
        <taxon>Pseudomonadaceae</taxon>
        <taxon>Pseudomonas</taxon>
        <taxon>Pseudomonas syringae</taxon>
    </lineage>
</organism>
<dbReference type="AlphaFoldDB" id="A0A3M6DGR9"/>
<dbReference type="Proteomes" id="UP001162155">
    <property type="component" value="Unassembled WGS sequence"/>
</dbReference>
<feature type="transmembrane region" description="Helical" evidence="1">
    <location>
        <begin position="12"/>
        <end position="33"/>
    </location>
</feature>
<evidence type="ECO:0000313" key="2">
    <source>
        <dbReference type="EMBL" id="MDH4622149.1"/>
    </source>
</evidence>
<accession>A0A3M6DGR9</accession>
<protein>
    <submittedName>
        <fullName evidence="2">Uncharacterized protein</fullName>
    </submittedName>
</protein>
<evidence type="ECO:0000313" key="3">
    <source>
        <dbReference type="Proteomes" id="UP001162155"/>
    </source>
</evidence>
<proteinExistence type="predicted"/>